<dbReference type="Pfam" id="PF13460">
    <property type="entry name" value="NAD_binding_10"/>
    <property type="match status" value="1"/>
</dbReference>
<dbReference type="GO" id="GO:0016646">
    <property type="term" value="F:oxidoreductase activity, acting on the CH-NH group of donors, NAD or NADP as acceptor"/>
    <property type="evidence" value="ECO:0007669"/>
    <property type="project" value="TreeGrafter"/>
</dbReference>
<reference evidence="2 3" key="1">
    <citation type="submission" date="2014-11" db="EMBL/GenBank/DDBJ databases">
        <title>Genome sequence and analysis of novel Kurthia sp.</title>
        <authorList>
            <person name="Lawson J.N."/>
            <person name="Gonzalez J.E."/>
            <person name="Rinauldi L."/>
            <person name="Xuan Z."/>
            <person name="Firman A."/>
            <person name="Shaddox L."/>
            <person name="Trudeau A."/>
            <person name="Shah S."/>
            <person name="Reiman D."/>
        </authorList>
    </citation>
    <scope>NUCLEOTIDE SEQUENCE [LARGE SCALE GENOMIC DNA]</scope>
    <source>
        <strain evidence="2 3">3B1D</strain>
    </source>
</reference>
<dbReference type="PANTHER" id="PTHR43355">
    <property type="entry name" value="FLAVIN REDUCTASE (NADPH)"/>
    <property type="match status" value="1"/>
</dbReference>
<keyword evidence="3" id="KW-1185">Reference proteome</keyword>
<evidence type="ECO:0000313" key="2">
    <source>
        <dbReference type="EMBL" id="RUS53183.1"/>
    </source>
</evidence>
<dbReference type="PANTHER" id="PTHR43355:SF2">
    <property type="entry name" value="FLAVIN REDUCTASE (NADPH)"/>
    <property type="match status" value="1"/>
</dbReference>
<dbReference type="Gene3D" id="3.40.50.720">
    <property type="entry name" value="NAD(P)-binding Rossmann-like Domain"/>
    <property type="match status" value="1"/>
</dbReference>
<accession>A0A433RR07</accession>
<organism evidence="2 3">
    <name type="scientific">Candidatus Kurthia intestinigallinarum</name>
    <dbReference type="NCBI Taxonomy" id="1562256"/>
    <lineage>
        <taxon>Bacteria</taxon>
        <taxon>Bacillati</taxon>
        <taxon>Bacillota</taxon>
        <taxon>Bacilli</taxon>
        <taxon>Bacillales</taxon>
        <taxon>Caryophanaceae</taxon>
        <taxon>Kurthia</taxon>
    </lineage>
</organism>
<dbReference type="EMBL" id="JTFC01000039">
    <property type="protein sequence ID" value="RUS53183.1"/>
    <property type="molecule type" value="Genomic_DNA"/>
</dbReference>
<name>A0A433RR07_9BACL</name>
<dbReference type="SUPFAM" id="SSF51735">
    <property type="entry name" value="NAD(P)-binding Rossmann-fold domains"/>
    <property type="match status" value="1"/>
</dbReference>
<dbReference type="CDD" id="cd05244">
    <property type="entry name" value="BVR-B_like_SDR_a"/>
    <property type="match status" value="1"/>
</dbReference>
<dbReference type="OrthoDB" id="9785372at2"/>
<protein>
    <recommendedName>
        <fullName evidence="1">NAD(P)-binding domain-containing protein</fullName>
    </recommendedName>
</protein>
<sequence>MKIGVIGATGKAGNKILKEANKRNHDVTAIVRDASKLKQKDIPAIVGDVFDLTTEDVKDFDVVINAFGAPFGKEELHVTAGRHLIDIFSPIDTRLIVVGGAGSLYVDDEQTTKLIDTPEFPKEFVPTAANQAQNLEDLKASTVNYTFVSPSAVFDPDGNRTGNYILGTDKLLVNNEGDSYVSYADFAVALLDEVETPAFEKQRFTVASDKGVSIPNPL</sequence>
<dbReference type="InterPro" id="IPR036291">
    <property type="entry name" value="NAD(P)-bd_dom_sf"/>
</dbReference>
<dbReference type="Proteomes" id="UP000288623">
    <property type="component" value="Unassembled WGS sequence"/>
</dbReference>
<dbReference type="AlphaFoldDB" id="A0A433RR07"/>
<comment type="caution">
    <text evidence="2">The sequence shown here is derived from an EMBL/GenBank/DDBJ whole genome shotgun (WGS) entry which is preliminary data.</text>
</comment>
<dbReference type="RefSeq" id="WP_126991439.1">
    <property type="nucleotide sequence ID" value="NZ_JTFC01000039.1"/>
</dbReference>
<gene>
    <name evidence="2" type="ORF">QI30_15120</name>
</gene>
<evidence type="ECO:0000313" key="3">
    <source>
        <dbReference type="Proteomes" id="UP000288623"/>
    </source>
</evidence>
<dbReference type="InterPro" id="IPR016040">
    <property type="entry name" value="NAD(P)-bd_dom"/>
</dbReference>
<proteinExistence type="predicted"/>
<dbReference type="InterPro" id="IPR051606">
    <property type="entry name" value="Polyketide_Oxido-like"/>
</dbReference>
<feature type="domain" description="NAD(P)-binding" evidence="1">
    <location>
        <begin position="7"/>
        <end position="193"/>
    </location>
</feature>
<evidence type="ECO:0000259" key="1">
    <source>
        <dbReference type="Pfam" id="PF13460"/>
    </source>
</evidence>